<dbReference type="Proteomes" id="UP000007148">
    <property type="component" value="Unassembled WGS sequence"/>
</dbReference>
<evidence type="ECO:0000256" key="1">
    <source>
        <dbReference type="SAM" id="MobiDB-lite"/>
    </source>
</evidence>
<feature type="compositionally biased region" description="Basic and acidic residues" evidence="1">
    <location>
        <begin position="226"/>
        <end position="235"/>
    </location>
</feature>
<reference evidence="2 3" key="1">
    <citation type="journal article" date="2011" name="PLoS Pathog.">
        <title>Endophytic Life Strategies Decoded by Genome and Transcriptome Analyses of the Mutualistic Root Symbiont Piriformospora indica.</title>
        <authorList>
            <person name="Zuccaro A."/>
            <person name="Lahrmann U."/>
            <person name="Guldener U."/>
            <person name="Langen G."/>
            <person name="Pfiffi S."/>
            <person name="Biedenkopf D."/>
            <person name="Wong P."/>
            <person name="Samans B."/>
            <person name="Grimm C."/>
            <person name="Basiewicz M."/>
            <person name="Murat C."/>
            <person name="Martin F."/>
            <person name="Kogel K.H."/>
        </authorList>
    </citation>
    <scope>NUCLEOTIDE SEQUENCE [LARGE SCALE GENOMIC DNA]</scope>
    <source>
        <strain evidence="2 3">DSM 11827</strain>
    </source>
</reference>
<feature type="region of interest" description="Disordered" evidence="1">
    <location>
        <begin position="94"/>
        <end position="149"/>
    </location>
</feature>
<evidence type="ECO:0000313" key="3">
    <source>
        <dbReference type="Proteomes" id="UP000007148"/>
    </source>
</evidence>
<dbReference type="AlphaFoldDB" id="G4TMI4"/>
<feature type="compositionally biased region" description="Basic and acidic residues" evidence="1">
    <location>
        <begin position="727"/>
        <end position="740"/>
    </location>
</feature>
<dbReference type="STRING" id="1109443.G4TMI4"/>
<dbReference type="EMBL" id="CAFZ01000169">
    <property type="protein sequence ID" value="CCA72533.1"/>
    <property type="molecule type" value="Genomic_DNA"/>
</dbReference>
<feature type="compositionally biased region" description="Basic and acidic residues" evidence="1">
    <location>
        <begin position="268"/>
        <end position="291"/>
    </location>
</feature>
<feature type="region of interest" description="Disordered" evidence="1">
    <location>
        <begin position="767"/>
        <end position="798"/>
    </location>
</feature>
<feature type="region of interest" description="Disordered" evidence="1">
    <location>
        <begin position="1194"/>
        <end position="1216"/>
    </location>
</feature>
<feature type="region of interest" description="Disordered" evidence="1">
    <location>
        <begin position="1077"/>
        <end position="1114"/>
    </location>
</feature>
<feature type="compositionally biased region" description="Low complexity" evidence="1">
    <location>
        <begin position="110"/>
        <end position="122"/>
    </location>
</feature>
<gene>
    <name evidence="2" type="ORF">PIIN_06470</name>
</gene>
<feature type="region of interest" description="Disordered" evidence="1">
    <location>
        <begin position="206"/>
        <end position="348"/>
    </location>
</feature>
<keyword evidence="3" id="KW-1185">Reference proteome</keyword>
<feature type="compositionally biased region" description="Basic and acidic residues" evidence="1">
    <location>
        <begin position="1132"/>
        <end position="1143"/>
    </location>
</feature>
<accession>G4TMI4</accession>
<sequence length="1236" mass="134483">MTHIPFTSRLASLIGLPSNPSPKQDGTDDYYIPYTGTYEMPPSVSTQHVHSQAHARGHAHTLSGSTKTNHSIASHPYNPAYHLSQITATTATFAEEPLDRGRQRKPRPISNSSSFAALSPSSEHLAHYPSTKPLPTASYPTPAPTSSRRPVLGTSFIALDGGFIGQSPVASVSTREGRDTWKSDKAPHRSSLASFMTFGQSRKSVTSATMPLSAQSTSFPHGASKLRGESRREREEDSDGNSPSFIQPVLPAFLRQRSQSYVDETEQSVERKRREEEEQRRRERPDEDGRRSVRVMAPTSFFDTSPFEERPPQQTSYRTNPPVALTPFPRQPHPYHQHYQPASTFGDSQGVNLASPVNPSFDFPHPYAISAPDTAPRPSRSDSMRGPLAPRLVFPSSHPISVEPSPVEPSTHHPFPFINPFASEPGPTLQQQQQQQHTSSQPTSRPATPKNRLRALASDKLKTLKGSISTPNLRAVARAQQAVPAGNQPLNATSRNRAPVPPHPIAGTSNWAPPTVVLQGQTICDTFIFPRPRFHAHQISPPDTPPGPTPSRTPVEPSPQARGSVSGPVEPARGSSWQDQRRATTTALFDTPKPRILARGVAKKASAPDLRTSEKRPSLKNMRGMSEAEKAILRGEALQKERQEWASVARKSFQNSRSRSLSRTRTKSIAKAANDAITSASVSAAAEEQERQRARRMAAMQPTSSSVAHTAPGSAPPTATSSAGGHPTKEEGHARSKERSLNVQSSIDYLAQRAFAQGHVAVVSTSSLHHHGRQPSGDTTINKGDNAHGVRRSESWGRSALKRAKNACIDPEAVSPGVEKVFAPDVPRPAISTVPSLASSILDITVPRRDEDLAVEEEEPTSSAVGVAIGTPPIPSLLTTTPSRIEHPYATPISSPTRPYVGPHPASPVLTALPPHSLNDVATRHRLPPHAVVSPPRSPQLAPSIAGLDHYLPAPPTAHQETLSRESWLVYMNAMEPGQDRLSPVEERSTSKTMSPVDDYERQEVPEDIETQRNSPDMRLDEASPLRTRVVSPDLEAELTKAFQRHSTASVSESENEYADLTFQAGATLTRLLSSRSVTATPRPSVLRALSNRLATEKVTPGTEKTANPTDNPELLQVALPRQASSIVRSPLVEERPVSRDSDALTGSGQDGSWRKSTISSEGGAAQSQESSPKASPRALLNLDDLEGYSDLFYNAGQGNSTSRPRSSSSFKTNKFWRPNTTGRCHHFWIQVERYT</sequence>
<dbReference type="HOGENOM" id="CLU_267176_0_0_1"/>
<feature type="region of interest" description="Disordered" evidence="1">
    <location>
        <begin position="672"/>
        <end position="740"/>
    </location>
</feature>
<evidence type="ECO:0000313" key="2">
    <source>
        <dbReference type="EMBL" id="CCA72533.1"/>
    </source>
</evidence>
<dbReference type="InParanoid" id="G4TMI4"/>
<feature type="compositionally biased region" description="Polar residues" evidence="1">
    <location>
        <begin position="1155"/>
        <end position="1174"/>
    </location>
</feature>
<dbReference type="OrthoDB" id="3228777at2759"/>
<feature type="region of interest" description="Disordered" evidence="1">
    <location>
        <begin position="535"/>
        <end position="581"/>
    </location>
</feature>
<feature type="compositionally biased region" description="Basic and acidic residues" evidence="1">
    <location>
        <begin position="785"/>
        <end position="795"/>
    </location>
</feature>
<feature type="compositionally biased region" description="Low complexity" evidence="1">
    <location>
        <begin position="395"/>
        <end position="409"/>
    </location>
</feature>
<comment type="caution">
    <text evidence="2">The sequence shown here is derived from an EMBL/GenBank/DDBJ whole genome shotgun (WGS) entry which is preliminary data.</text>
</comment>
<feature type="region of interest" description="Disordered" evidence="1">
    <location>
        <begin position="1127"/>
        <end position="1177"/>
    </location>
</feature>
<feature type="compositionally biased region" description="Pro residues" evidence="1">
    <location>
        <begin position="542"/>
        <end position="551"/>
    </location>
</feature>
<feature type="compositionally biased region" description="Polar residues" evidence="1">
    <location>
        <begin position="437"/>
        <end position="446"/>
    </location>
</feature>
<name>G4TMI4_SERID</name>
<dbReference type="OMA" id="RIEMAMS"/>
<protein>
    <submittedName>
        <fullName evidence="2">Uncharacterized protein</fullName>
    </submittedName>
</protein>
<feature type="compositionally biased region" description="Polar residues" evidence="1">
    <location>
        <begin position="62"/>
        <end position="72"/>
    </location>
</feature>
<feature type="compositionally biased region" description="Low complexity" evidence="1">
    <location>
        <begin position="1201"/>
        <end position="1210"/>
    </location>
</feature>
<feature type="region of interest" description="Disordered" evidence="1">
    <location>
        <begin position="43"/>
        <end position="77"/>
    </location>
</feature>
<proteinExistence type="predicted"/>
<organism evidence="2 3">
    <name type="scientific">Serendipita indica (strain DSM 11827)</name>
    <name type="common">Root endophyte fungus</name>
    <name type="synonym">Piriformospora indica</name>
    <dbReference type="NCBI Taxonomy" id="1109443"/>
    <lineage>
        <taxon>Eukaryota</taxon>
        <taxon>Fungi</taxon>
        <taxon>Dikarya</taxon>
        <taxon>Basidiomycota</taxon>
        <taxon>Agaricomycotina</taxon>
        <taxon>Agaricomycetes</taxon>
        <taxon>Sebacinales</taxon>
        <taxon>Serendipitaceae</taxon>
        <taxon>Serendipita</taxon>
    </lineage>
</organism>
<feature type="region of interest" description="Disordered" evidence="1">
    <location>
        <begin position="600"/>
        <end position="625"/>
    </location>
</feature>
<feature type="compositionally biased region" description="Low complexity" evidence="1">
    <location>
        <begin position="133"/>
        <end position="149"/>
    </location>
</feature>
<dbReference type="eggNOG" id="ENOG502SKD7">
    <property type="taxonomic scope" value="Eukaryota"/>
</dbReference>
<feature type="region of interest" description="Disordered" evidence="1">
    <location>
        <begin position="364"/>
        <end position="451"/>
    </location>
</feature>
<feature type="compositionally biased region" description="Polar residues" evidence="1">
    <location>
        <begin position="206"/>
        <end position="219"/>
    </location>
</feature>
<feature type="region of interest" description="Disordered" evidence="1">
    <location>
        <begin position="979"/>
        <end position="999"/>
    </location>
</feature>